<sequence length="146" mass="15378">MSPQFSMSLASFLEFSRLSGLLCVVMLTGAPLLVQAISDTGACSSPLVTQISSALLGIIFSFSGEGEKSATFRECFGDPESFLFSFTTSEVGTKLWSTFGETRQPLISFGDCTTLSTQLSIGVIMLFVAEMSGLSPSCTKPSPSVG</sequence>
<name>A0AAV3APQ7_PYXAD</name>
<proteinExistence type="predicted"/>
<organism evidence="1 2">
    <name type="scientific">Pyxicephalus adspersus</name>
    <name type="common">African bullfrog</name>
    <dbReference type="NCBI Taxonomy" id="30357"/>
    <lineage>
        <taxon>Eukaryota</taxon>
        <taxon>Metazoa</taxon>
        <taxon>Chordata</taxon>
        <taxon>Craniata</taxon>
        <taxon>Vertebrata</taxon>
        <taxon>Euteleostomi</taxon>
        <taxon>Amphibia</taxon>
        <taxon>Batrachia</taxon>
        <taxon>Anura</taxon>
        <taxon>Neobatrachia</taxon>
        <taxon>Ranoidea</taxon>
        <taxon>Pyxicephalidae</taxon>
        <taxon>Pyxicephalinae</taxon>
        <taxon>Pyxicephalus</taxon>
    </lineage>
</organism>
<reference evidence="1" key="1">
    <citation type="thesis" date="2020" institute="ProQuest LLC" country="789 East Eisenhower Parkway, Ann Arbor, MI, USA">
        <title>Comparative Genomics and Chromosome Evolution.</title>
        <authorList>
            <person name="Mudd A.B."/>
        </authorList>
    </citation>
    <scope>NUCLEOTIDE SEQUENCE</scope>
    <source>
        <strain evidence="1">1538</strain>
        <tissue evidence="1">Blood</tissue>
    </source>
</reference>
<accession>A0AAV3APQ7</accession>
<evidence type="ECO:0000313" key="1">
    <source>
        <dbReference type="EMBL" id="DBA29479.1"/>
    </source>
</evidence>
<protein>
    <submittedName>
        <fullName evidence="1">Uncharacterized protein</fullName>
    </submittedName>
</protein>
<evidence type="ECO:0000313" key="2">
    <source>
        <dbReference type="Proteomes" id="UP001181693"/>
    </source>
</evidence>
<comment type="caution">
    <text evidence="1">The sequence shown here is derived from an EMBL/GenBank/DDBJ whole genome shotgun (WGS) entry which is preliminary data.</text>
</comment>
<dbReference type="AlphaFoldDB" id="A0AAV3APQ7"/>
<gene>
    <name evidence="1" type="ORF">GDO54_009703</name>
</gene>
<dbReference type="EMBL" id="DYDO01000003">
    <property type="protein sequence ID" value="DBA29479.1"/>
    <property type="molecule type" value="Genomic_DNA"/>
</dbReference>
<dbReference type="Proteomes" id="UP001181693">
    <property type="component" value="Unassembled WGS sequence"/>
</dbReference>
<keyword evidence="2" id="KW-1185">Reference proteome</keyword>